<keyword evidence="3" id="KW-1185">Reference proteome</keyword>
<dbReference type="RefSeq" id="WP_092455172.1">
    <property type="nucleotide sequence ID" value="NZ_FOJI01000011.1"/>
</dbReference>
<evidence type="ECO:0000313" key="2">
    <source>
        <dbReference type="EMBL" id="SEW34737.1"/>
    </source>
</evidence>
<dbReference type="PROSITE" id="PS50851">
    <property type="entry name" value="CHEW"/>
    <property type="match status" value="1"/>
</dbReference>
<dbReference type="PANTHER" id="PTHR22617">
    <property type="entry name" value="CHEMOTAXIS SENSOR HISTIDINE KINASE-RELATED"/>
    <property type="match status" value="1"/>
</dbReference>
<dbReference type="Gene3D" id="2.30.30.40">
    <property type="entry name" value="SH3 Domains"/>
    <property type="match status" value="1"/>
</dbReference>
<dbReference type="InterPro" id="IPR002545">
    <property type="entry name" value="CheW-lke_dom"/>
</dbReference>
<dbReference type="GO" id="GO:0005829">
    <property type="term" value="C:cytosol"/>
    <property type="evidence" value="ECO:0007669"/>
    <property type="project" value="TreeGrafter"/>
</dbReference>
<dbReference type="SUPFAM" id="SSF50341">
    <property type="entry name" value="CheW-like"/>
    <property type="match status" value="1"/>
</dbReference>
<dbReference type="GO" id="GO:0006935">
    <property type="term" value="P:chemotaxis"/>
    <property type="evidence" value="ECO:0007669"/>
    <property type="project" value="InterPro"/>
</dbReference>
<gene>
    <name evidence="2" type="ORF">SAMN05421659_111109</name>
</gene>
<feature type="domain" description="CheW-like" evidence="1">
    <location>
        <begin position="3"/>
        <end position="144"/>
    </location>
</feature>
<dbReference type="OrthoDB" id="9794382at2"/>
<reference evidence="2 3" key="1">
    <citation type="submission" date="2016-10" db="EMBL/GenBank/DDBJ databases">
        <authorList>
            <person name="de Groot N.N."/>
        </authorList>
    </citation>
    <scope>NUCLEOTIDE SEQUENCE [LARGE SCALE GENOMIC DNA]</scope>
    <source>
        <strain evidence="2 3">DSM 9179</strain>
    </source>
</reference>
<dbReference type="GO" id="GO:0007165">
    <property type="term" value="P:signal transduction"/>
    <property type="evidence" value="ECO:0007669"/>
    <property type="project" value="InterPro"/>
</dbReference>
<dbReference type="AlphaFoldDB" id="A0A1I0R2K5"/>
<dbReference type="Proteomes" id="UP000199701">
    <property type="component" value="Unassembled WGS sequence"/>
</dbReference>
<dbReference type="Pfam" id="PF01584">
    <property type="entry name" value="CheW"/>
    <property type="match status" value="1"/>
</dbReference>
<dbReference type="SMART" id="SM00260">
    <property type="entry name" value="CheW"/>
    <property type="match status" value="1"/>
</dbReference>
<sequence>MSSISYIVFMLNKEEYGIEILYAQEIIRIPKQISQIPNMPSYVEGVINLRGKVLTVINLSKRFGFEETKLTTDSRLLIVELDNTMLALVVEDVSEIISFEDSSIEKLSSLIAQIGNNSLKGIGKIEERLIILLDASKLKTEVFQQSIGLEK</sequence>
<dbReference type="CDD" id="cd00732">
    <property type="entry name" value="CheW"/>
    <property type="match status" value="1"/>
</dbReference>
<dbReference type="InterPro" id="IPR036061">
    <property type="entry name" value="CheW-like_dom_sf"/>
</dbReference>
<dbReference type="STRING" id="99656.SAMN05421659_111109"/>
<dbReference type="EMBL" id="FOJI01000011">
    <property type="protein sequence ID" value="SEW34737.1"/>
    <property type="molecule type" value="Genomic_DNA"/>
</dbReference>
<dbReference type="InterPro" id="IPR039315">
    <property type="entry name" value="CheW"/>
</dbReference>
<proteinExistence type="predicted"/>
<evidence type="ECO:0000259" key="1">
    <source>
        <dbReference type="PROSITE" id="PS50851"/>
    </source>
</evidence>
<accession>A0A1I0R2K5</accession>
<name>A0A1I0R2K5_9FIRM</name>
<dbReference type="Gene3D" id="2.40.50.180">
    <property type="entry name" value="CheA-289, Domain 4"/>
    <property type="match status" value="1"/>
</dbReference>
<protein>
    <submittedName>
        <fullName evidence="2">Purine-binding chemotaxis protein CheW</fullName>
    </submittedName>
</protein>
<dbReference type="PANTHER" id="PTHR22617:SF23">
    <property type="entry name" value="CHEMOTAXIS PROTEIN CHEW"/>
    <property type="match status" value="1"/>
</dbReference>
<evidence type="ECO:0000313" key="3">
    <source>
        <dbReference type="Proteomes" id="UP000199701"/>
    </source>
</evidence>
<organism evidence="2 3">
    <name type="scientific">[Clostridium] fimetarium</name>
    <dbReference type="NCBI Taxonomy" id="99656"/>
    <lineage>
        <taxon>Bacteria</taxon>
        <taxon>Bacillati</taxon>
        <taxon>Bacillota</taxon>
        <taxon>Clostridia</taxon>
        <taxon>Lachnospirales</taxon>
        <taxon>Lachnospiraceae</taxon>
    </lineage>
</organism>